<dbReference type="AlphaFoldDB" id="Q9XW47"/>
<feature type="signal peptide" evidence="2">
    <location>
        <begin position="1"/>
        <end position="22"/>
    </location>
</feature>
<evidence type="ECO:0000256" key="1">
    <source>
        <dbReference type="SAM" id="MobiDB-lite"/>
    </source>
</evidence>
<evidence type="ECO:0000313" key="4">
    <source>
        <dbReference type="Proteomes" id="UP000001940"/>
    </source>
</evidence>
<dbReference type="Proteomes" id="UP000001940">
    <property type="component" value="Chromosome I"/>
</dbReference>
<dbReference type="InterPro" id="IPR052506">
    <property type="entry name" value="Bact_Fn-Binding"/>
</dbReference>
<name>Q9XW47_CAEEL</name>
<dbReference type="eggNOG" id="ENOG502SBAT">
    <property type="taxonomic scope" value="Eukaryota"/>
</dbReference>
<dbReference type="InParanoid" id="Q9XW47"/>
<keyword evidence="2" id="KW-0732">Signal</keyword>
<feature type="region of interest" description="Disordered" evidence="1">
    <location>
        <begin position="81"/>
        <end position="209"/>
    </location>
</feature>
<feature type="chain" id="PRO_5024938537" evidence="2">
    <location>
        <begin position="23"/>
        <end position="359"/>
    </location>
</feature>
<dbReference type="PANTHER" id="PTHR48234:SF1">
    <property type="entry name" value="SEA DOMAIN-CONTAINING PROTEIN-RELATED"/>
    <property type="match status" value="1"/>
</dbReference>
<dbReference type="EMBL" id="BX284601">
    <property type="protein sequence ID" value="CAA22144.4"/>
    <property type="molecule type" value="Genomic_DNA"/>
</dbReference>
<dbReference type="PANTHER" id="PTHR48234">
    <property type="entry name" value="GH09231P"/>
    <property type="match status" value="1"/>
</dbReference>
<gene>
    <name evidence="3" type="ORF">CELE_Y53C10A.10</name>
    <name evidence="3 5" type="ORF">Y53C10A.10</name>
</gene>
<dbReference type="HOGENOM" id="CLU_245926_0_0_1"/>
<evidence type="ECO:0000313" key="3">
    <source>
        <dbReference type="EMBL" id="CAA22144.4"/>
    </source>
</evidence>
<dbReference type="PaxDb" id="6239-Y53C10A.10"/>
<organism evidence="3 4">
    <name type="scientific">Caenorhabditis elegans</name>
    <dbReference type="NCBI Taxonomy" id="6239"/>
    <lineage>
        <taxon>Eukaryota</taxon>
        <taxon>Metazoa</taxon>
        <taxon>Ecdysozoa</taxon>
        <taxon>Nematoda</taxon>
        <taxon>Chromadorea</taxon>
        <taxon>Rhabditida</taxon>
        <taxon>Rhabditina</taxon>
        <taxon>Rhabditomorpha</taxon>
        <taxon>Rhabditoidea</taxon>
        <taxon>Rhabditidae</taxon>
        <taxon>Peloderinae</taxon>
        <taxon>Caenorhabditis</taxon>
    </lineage>
</organism>
<dbReference type="UCSC" id="Y53C10A.10">
    <property type="organism name" value="c. elegans"/>
</dbReference>
<sequence length="359" mass="38808">MYSTHILSTLVGVLVLSTATTATSNVSIATTNSNSSVPINSSVFQSNQPIVIIIPTGANSTGIANNSIVITIPRNFGSQGRPCNVSSDDYLKPSSTPSPGDGSRVHSSDELEAYTRSDNEDLPSTSSSGDGSQVQNSDDLEAYTRSDDKSSTASSGPKPIKANHTNLSAQKSFKSKAIPSRRRQFFSAPINSSARRNKSRHPAPNKKNFTALDLGFMSGSKLKPLRKKLGAKGKNNGVRELAAHNRSLEILPDGTPLRSLGEKYIVKNGPNQFGNWSKVVANKHGFYVLHPVQTKNVTDIFDPYTIGQVLGYLYELAEFGGDVPPSGKFTIDLMSLPTPQKLSSKRRRAILVFKRKKQV</sequence>
<feature type="compositionally biased region" description="Basic residues" evidence="1">
    <location>
        <begin position="195"/>
        <end position="204"/>
    </location>
</feature>
<evidence type="ECO:0000313" key="5">
    <source>
        <dbReference type="WormBase" id="Y53C10A.10"/>
    </source>
</evidence>
<proteinExistence type="predicted"/>
<dbReference type="AGR" id="WB:WBGene00013138"/>
<feature type="compositionally biased region" description="Polar residues" evidence="1">
    <location>
        <begin position="122"/>
        <end position="137"/>
    </location>
</feature>
<protein>
    <submittedName>
        <fullName evidence="3">Secreted protein</fullName>
    </submittedName>
</protein>
<evidence type="ECO:0000256" key="2">
    <source>
        <dbReference type="SAM" id="SignalP"/>
    </source>
</evidence>
<reference evidence="3 4" key="1">
    <citation type="journal article" date="1998" name="Science">
        <title>Genome sequence of the nematode C. elegans: a platform for investigating biology.</title>
        <authorList>
            <consortium name="The C. elegans sequencing consortium"/>
            <person name="Sulson J.E."/>
            <person name="Waterston R."/>
        </authorList>
    </citation>
    <scope>NUCLEOTIDE SEQUENCE [LARGE SCALE GENOMIC DNA]</scope>
    <source>
        <strain evidence="3 4">Bristol N2</strain>
    </source>
</reference>
<feature type="compositionally biased region" description="Polar residues" evidence="1">
    <location>
        <begin position="163"/>
        <end position="172"/>
    </location>
</feature>
<dbReference type="Bgee" id="WBGene00013138">
    <property type="expression patterns" value="Expressed in adult organism and 1 other cell type or tissue"/>
</dbReference>
<accession>Q9XW47</accession>
<keyword evidence="4" id="KW-1185">Reference proteome</keyword>
<feature type="compositionally biased region" description="Basic and acidic residues" evidence="1">
    <location>
        <begin position="103"/>
        <end position="119"/>
    </location>
</feature>
<dbReference type="OrthoDB" id="5876677at2759"/>
<dbReference type="WormBase" id="Y53C10A.10">
    <property type="protein sequence ID" value="CE53768"/>
    <property type="gene ID" value="WBGene00013138"/>
</dbReference>